<keyword evidence="6" id="KW-1133">Transmembrane helix</keyword>
<feature type="transmembrane region" description="Helical" evidence="6">
    <location>
        <begin position="343"/>
        <end position="368"/>
    </location>
</feature>
<dbReference type="GO" id="GO:0016567">
    <property type="term" value="P:protein ubiquitination"/>
    <property type="evidence" value="ECO:0007669"/>
    <property type="project" value="TreeGrafter"/>
</dbReference>
<accession>A0A8C3JNF8</accession>
<dbReference type="InterPro" id="IPR013083">
    <property type="entry name" value="Znf_RING/FYVE/PHD"/>
</dbReference>
<dbReference type="AlphaFoldDB" id="A0A8C3JNF8"/>
<dbReference type="GO" id="GO:0061630">
    <property type="term" value="F:ubiquitin protein ligase activity"/>
    <property type="evidence" value="ECO:0007669"/>
    <property type="project" value="TreeGrafter"/>
</dbReference>
<sequence>MLPSAGAAPGAAGRRVPGAEPDAGPPTPRCGGGHGTARPTPAPPLASPAAPAARGPGRGEPRRPGSRAPAAAPAGTRSPPPRTGGGRRRSRPPPAAPGAGRRPPPSLSPSLPSLPAGPRRSPRARPGGGGAAACPGAPRPPARRGAGTLRRSPSPLRRDVMAEPAQQQGGVGQGGRREEEDEEAAAAPPAASYEDYECKICYNYFDLERRAPKLLECLHTFCQECLSQLHLRAAQQPPAAAASSSAEPGPARPGSLACPLCRHRTALPDHRVHGLPVNTKLAAACPPQLRARDPLPQDRLPPLPPRRTPRAREAAAALAPPPSPAGPRSSGGGYESCQSCKRAALSAGCVCVVVSFLSMVVLLFTGLIFVNQYGGDGGPGASASPSPVGPICLSVASILALFSVVVTWLICWLKYRPEAATGGAAANATPRGRAAAARRSDT</sequence>
<dbReference type="PANTHER" id="PTHR22791">
    <property type="entry name" value="RING-TYPE DOMAIN-CONTAINING PROTEIN"/>
    <property type="match status" value="1"/>
</dbReference>
<protein>
    <recommendedName>
        <fullName evidence="7">RING-type domain-containing protein</fullName>
    </recommendedName>
</protein>
<feature type="compositionally biased region" description="Low complexity" evidence="5">
    <location>
        <begin position="1"/>
        <end position="19"/>
    </location>
</feature>
<reference evidence="8" key="2">
    <citation type="submission" date="2025-09" db="UniProtKB">
        <authorList>
            <consortium name="Ensembl"/>
        </authorList>
    </citation>
    <scope>IDENTIFICATION</scope>
</reference>
<feature type="transmembrane region" description="Helical" evidence="6">
    <location>
        <begin position="388"/>
        <end position="413"/>
    </location>
</feature>
<keyword evidence="9" id="KW-1185">Reference proteome</keyword>
<dbReference type="InterPro" id="IPR051435">
    <property type="entry name" value="RING_finger_E3_ubiq-ligases"/>
</dbReference>
<keyword evidence="6" id="KW-0472">Membrane</keyword>
<feature type="region of interest" description="Disordered" evidence="5">
    <location>
        <begin position="288"/>
        <end position="331"/>
    </location>
</feature>
<dbReference type="Gene3D" id="3.30.40.10">
    <property type="entry name" value="Zinc/RING finger domain, C3HC4 (zinc finger)"/>
    <property type="match status" value="1"/>
</dbReference>
<dbReference type="InterPro" id="IPR001841">
    <property type="entry name" value="Znf_RING"/>
</dbReference>
<dbReference type="InterPro" id="IPR027370">
    <property type="entry name" value="Znf-RING_euk"/>
</dbReference>
<keyword evidence="1" id="KW-0479">Metal-binding</keyword>
<feature type="compositionally biased region" description="Pro residues" evidence="5">
    <location>
        <begin position="92"/>
        <end position="107"/>
    </location>
</feature>
<dbReference type="PROSITE" id="PS50089">
    <property type="entry name" value="ZF_RING_2"/>
    <property type="match status" value="1"/>
</dbReference>
<evidence type="ECO:0000313" key="8">
    <source>
        <dbReference type="Ensembl" id="ENSCPGP00000009507.1"/>
    </source>
</evidence>
<dbReference type="Pfam" id="PF13445">
    <property type="entry name" value="zf-RING_UBOX"/>
    <property type="match status" value="1"/>
</dbReference>
<dbReference type="PANTHER" id="PTHR22791:SF17">
    <property type="entry name" value="RING-TYPE DOMAIN-CONTAINING PROTEIN"/>
    <property type="match status" value="1"/>
</dbReference>
<feature type="domain" description="RING-type" evidence="7">
    <location>
        <begin position="198"/>
        <end position="262"/>
    </location>
</feature>
<keyword evidence="3" id="KW-0862">Zinc</keyword>
<keyword evidence="2 4" id="KW-0863">Zinc-finger</keyword>
<evidence type="ECO:0000256" key="5">
    <source>
        <dbReference type="SAM" id="MobiDB-lite"/>
    </source>
</evidence>
<evidence type="ECO:0000256" key="1">
    <source>
        <dbReference type="ARBA" id="ARBA00022723"/>
    </source>
</evidence>
<proteinExistence type="predicted"/>
<dbReference type="GO" id="GO:0008270">
    <property type="term" value="F:zinc ion binding"/>
    <property type="evidence" value="ECO:0007669"/>
    <property type="project" value="UniProtKB-KW"/>
</dbReference>
<feature type="region of interest" description="Disordered" evidence="5">
    <location>
        <begin position="1"/>
        <end position="189"/>
    </location>
</feature>
<evidence type="ECO:0000259" key="7">
    <source>
        <dbReference type="PROSITE" id="PS50089"/>
    </source>
</evidence>
<feature type="compositionally biased region" description="Low complexity" evidence="5">
    <location>
        <begin position="108"/>
        <end position="119"/>
    </location>
</feature>
<name>A0A8C3JNF8_9CHAR</name>
<dbReference type="PROSITE" id="PS00518">
    <property type="entry name" value="ZF_RING_1"/>
    <property type="match status" value="1"/>
</dbReference>
<dbReference type="SUPFAM" id="SSF57850">
    <property type="entry name" value="RING/U-box"/>
    <property type="match status" value="1"/>
</dbReference>
<evidence type="ECO:0000256" key="4">
    <source>
        <dbReference type="PROSITE-ProRule" id="PRU00175"/>
    </source>
</evidence>
<keyword evidence="6" id="KW-0812">Transmembrane</keyword>
<dbReference type="Ensembl" id="ENSCPGT00000010435.1">
    <property type="protein sequence ID" value="ENSCPGP00000009507.1"/>
    <property type="gene ID" value="ENSCPGG00000006774.1"/>
</dbReference>
<dbReference type="InterPro" id="IPR017907">
    <property type="entry name" value="Znf_RING_CS"/>
</dbReference>
<evidence type="ECO:0000256" key="2">
    <source>
        <dbReference type="ARBA" id="ARBA00022771"/>
    </source>
</evidence>
<organism evidence="8 9">
    <name type="scientific">Calidris pygmaea</name>
    <name type="common">Spoon-billed sandpiper</name>
    <dbReference type="NCBI Taxonomy" id="425635"/>
    <lineage>
        <taxon>Eukaryota</taxon>
        <taxon>Metazoa</taxon>
        <taxon>Chordata</taxon>
        <taxon>Craniata</taxon>
        <taxon>Vertebrata</taxon>
        <taxon>Euteleostomi</taxon>
        <taxon>Archelosauria</taxon>
        <taxon>Archosauria</taxon>
        <taxon>Dinosauria</taxon>
        <taxon>Saurischia</taxon>
        <taxon>Theropoda</taxon>
        <taxon>Coelurosauria</taxon>
        <taxon>Aves</taxon>
        <taxon>Neognathae</taxon>
        <taxon>Neoaves</taxon>
        <taxon>Charadriiformes</taxon>
        <taxon>Scolopacidae</taxon>
        <taxon>Calidris</taxon>
    </lineage>
</organism>
<evidence type="ECO:0000313" key="9">
    <source>
        <dbReference type="Proteomes" id="UP000694419"/>
    </source>
</evidence>
<feature type="compositionally biased region" description="Low complexity" evidence="5">
    <location>
        <begin position="66"/>
        <end position="77"/>
    </location>
</feature>
<reference evidence="8" key="1">
    <citation type="submission" date="2025-08" db="UniProtKB">
        <authorList>
            <consortium name="Ensembl"/>
        </authorList>
    </citation>
    <scope>IDENTIFICATION</scope>
</reference>
<dbReference type="Proteomes" id="UP000694419">
    <property type="component" value="Unplaced"/>
</dbReference>
<evidence type="ECO:0000256" key="6">
    <source>
        <dbReference type="SAM" id="Phobius"/>
    </source>
</evidence>
<evidence type="ECO:0000256" key="3">
    <source>
        <dbReference type="ARBA" id="ARBA00022833"/>
    </source>
</evidence>
<dbReference type="SMART" id="SM00184">
    <property type="entry name" value="RING"/>
    <property type="match status" value="1"/>
</dbReference>